<dbReference type="AlphaFoldDB" id="A0AAW1UQS8"/>
<protein>
    <submittedName>
        <fullName evidence="1">Uncharacterized protein</fullName>
    </submittedName>
</protein>
<keyword evidence="2" id="KW-1185">Reference proteome</keyword>
<dbReference type="EMBL" id="JARQZJ010000075">
    <property type="protein sequence ID" value="KAK9882335.1"/>
    <property type="molecule type" value="Genomic_DNA"/>
</dbReference>
<sequence>MRQLFKNIRRSSVVMILASKIRNIKSNLRNYLDRTYGEGSKYPKDVRRYEKSKEIRSPKKRITFEFAVCLQPVWKKIQTKS</sequence>
<name>A0AAW1UQS8_9CUCU</name>
<proteinExistence type="predicted"/>
<evidence type="ECO:0000313" key="2">
    <source>
        <dbReference type="Proteomes" id="UP001431783"/>
    </source>
</evidence>
<organism evidence="1 2">
    <name type="scientific">Henosepilachna vigintioctopunctata</name>
    <dbReference type="NCBI Taxonomy" id="420089"/>
    <lineage>
        <taxon>Eukaryota</taxon>
        <taxon>Metazoa</taxon>
        <taxon>Ecdysozoa</taxon>
        <taxon>Arthropoda</taxon>
        <taxon>Hexapoda</taxon>
        <taxon>Insecta</taxon>
        <taxon>Pterygota</taxon>
        <taxon>Neoptera</taxon>
        <taxon>Endopterygota</taxon>
        <taxon>Coleoptera</taxon>
        <taxon>Polyphaga</taxon>
        <taxon>Cucujiformia</taxon>
        <taxon>Coccinelloidea</taxon>
        <taxon>Coccinellidae</taxon>
        <taxon>Epilachninae</taxon>
        <taxon>Epilachnini</taxon>
        <taxon>Henosepilachna</taxon>
    </lineage>
</organism>
<comment type="caution">
    <text evidence="1">The sequence shown here is derived from an EMBL/GenBank/DDBJ whole genome shotgun (WGS) entry which is preliminary data.</text>
</comment>
<evidence type="ECO:0000313" key="1">
    <source>
        <dbReference type="EMBL" id="KAK9882335.1"/>
    </source>
</evidence>
<reference evidence="1 2" key="1">
    <citation type="submission" date="2023-03" db="EMBL/GenBank/DDBJ databases">
        <title>Genome insight into feeding habits of ladybird beetles.</title>
        <authorList>
            <person name="Li H.-S."/>
            <person name="Huang Y.-H."/>
            <person name="Pang H."/>
        </authorList>
    </citation>
    <scope>NUCLEOTIDE SEQUENCE [LARGE SCALE GENOMIC DNA]</scope>
    <source>
        <strain evidence="1">SYSU_2023b</strain>
        <tissue evidence="1">Whole body</tissue>
    </source>
</reference>
<accession>A0AAW1UQS8</accession>
<dbReference type="Proteomes" id="UP001431783">
    <property type="component" value="Unassembled WGS sequence"/>
</dbReference>
<gene>
    <name evidence="1" type="ORF">WA026_020856</name>
</gene>